<dbReference type="EMBL" id="JADOGI010000060">
    <property type="protein sequence ID" value="MBF8188128.1"/>
    <property type="molecule type" value="Genomic_DNA"/>
</dbReference>
<dbReference type="InterPro" id="IPR036259">
    <property type="entry name" value="MFS_trans_sf"/>
</dbReference>
<feature type="transmembrane region" description="Helical" evidence="6">
    <location>
        <begin position="406"/>
        <end position="428"/>
    </location>
</feature>
<feature type="transmembrane region" description="Helical" evidence="6">
    <location>
        <begin position="53"/>
        <end position="76"/>
    </location>
</feature>
<evidence type="ECO:0000256" key="6">
    <source>
        <dbReference type="SAM" id="Phobius"/>
    </source>
</evidence>
<name>A0A931AA90_9ACTN</name>
<feature type="transmembrane region" description="Helical" evidence="6">
    <location>
        <begin position="340"/>
        <end position="365"/>
    </location>
</feature>
<organism evidence="8 9">
    <name type="scientific">Nonomuraea cypriaca</name>
    <dbReference type="NCBI Taxonomy" id="1187855"/>
    <lineage>
        <taxon>Bacteria</taxon>
        <taxon>Bacillati</taxon>
        <taxon>Actinomycetota</taxon>
        <taxon>Actinomycetes</taxon>
        <taxon>Streptosporangiales</taxon>
        <taxon>Streptosporangiaceae</taxon>
        <taxon>Nonomuraea</taxon>
    </lineage>
</organism>
<feature type="transmembrane region" description="Helical" evidence="6">
    <location>
        <begin position="146"/>
        <end position="167"/>
    </location>
</feature>
<keyword evidence="5 6" id="KW-0472">Membrane</keyword>
<feature type="transmembrane region" description="Helical" evidence="6">
    <location>
        <begin position="285"/>
        <end position="306"/>
    </location>
</feature>
<keyword evidence="2" id="KW-1003">Cell membrane</keyword>
<dbReference type="PROSITE" id="PS50850">
    <property type="entry name" value="MFS"/>
    <property type="match status" value="1"/>
</dbReference>
<evidence type="ECO:0000256" key="1">
    <source>
        <dbReference type="ARBA" id="ARBA00004651"/>
    </source>
</evidence>
<dbReference type="InterPro" id="IPR011701">
    <property type="entry name" value="MFS"/>
</dbReference>
<accession>A0A931AA90</accession>
<feature type="transmembrane region" description="Helical" evidence="6">
    <location>
        <begin position="88"/>
        <end position="110"/>
    </location>
</feature>
<dbReference type="InterPro" id="IPR050189">
    <property type="entry name" value="MFS_Efflux_Transporters"/>
</dbReference>
<evidence type="ECO:0000256" key="5">
    <source>
        <dbReference type="ARBA" id="ARBA00023136"/>
    </source>
</evidence>
<dbReference type="PANTHER" id="PTHR43124">
    <property type="entry name" value="PURINE EFFLUX PUMP PBUE"/>
    <property type="match status" value="1"/>
</dbReference>
<feature type="transmembrane region" description="Helical" evidence="6">
    <location>
        <begin position="122"/>
        <end position="140"/>
    </location>
</feature>
<evidence type="ECO:0000313" key="8">
    <source>
        <dbReference type="EMBL" id="MBF8188128.1"/>
    </source>
</evidence>
<dbReference type="AlphaFoldDB" id="A0A931AA90"/>
<reference evidence="8" key="1">
    <citation type="submission" date="2020-11" db="EMBL/GenBank/DDBJ databases">
        <title>Whole-genome analyses of Nonomuraea sp. K274.</title>
        <authorList>
            <person name="Veyisoglu A."/>
        </authorList>
    </citation>
    <scope>NUCLEOTIDE SEQUENCE</scope>
    <source>
        <strain evidence="8">K274</strain>
    </source>
</reference>
<comment type="subcellular location">
    <subcellularLocation>
        <location evidence="1">Cell membrane</location>
        <topology evidence="1">Multi-pass membrane protein</topology>
    </subcellularLocation>
</comment>
<dbReference type="RefSeq" id="WP_195897083.1">
    <property type="nucleotide sequence ID" value="NZ_JADOGI010000060.1"/>
</dbReference>
<feature type="transmembrane region" description="Helical" evidence="6">
    <location>
        <begin position="251"/>
        <end position="273"/>
    </location>
</feature>
<dbReference type="GO" id="GO:0005886">
    <property type="term" value="C:plasma membrane"/>
    <property type="evidence" value="ECO:0007669"/>
    <property type="project" value="UniProtKB-SubCell"/>
</dbReference>
<dbReference type="InterPro" id="IPR020846">
    <property type="entry name" value="MFS_dom"/>
</dbReference>
<gene>
    <name evidence="8" type="ORF">ITP53_20800</name>
</gene>
<feature type="domain" description="Major facilitator superfamily (MFS) profile" evidence="7">
    <location>
        <begin position="55"/>
        <end position="434"/>
    </location>
</feature>
<evidence type="ECO:0000259" key="7">
    <source>
        <dbReference type="PROSITE" id="PS50850"/>
    </source>
</evidence>
<feature type="transmembrane region" description="Helical" evidence="6">
    <location>
        <begin position="377"/>
        <end position="400"/>
    </location>
</feature>
<protein>
    <submittedName>
        <fullName evidence="8">MFS transporter</fullName>
    </submittedName>
</protein>
<evidence type="ECO:0000313" key="9">
    <source>
        <dbReference type="Proteomes" id="UP000605361"/>
    </source>
</evidence>
<sequence length="434" mass="44034">MIENEEATLTHHAPQVRVVTASSCSAAVPTQHAAARDAVPGAAAAEPGSRRGWASVGAVALGAFVIVMTETLPVGLLPQIADGLHVSLGLAGLMVLVPGFSAAVSAPLFFLGSGRFNRRSVIVVLGLTVLVSNAVVAVAPNFVLVLIARMLFGATLGAFWTVVSPVGPKLVGPAGGTRAITIIAAGISGGTVVGLPAGQFLGNLVGWRLTFAIAAAATLLVVVVQTVVLPSIPPDGRTHLRDLVGVVTRRAARFGMAAGAMVFIGQFAAWTYVTPFLMDHTHLSSRVISLLYVIYGCGGIVGSLIAGSLFKRGVIGSFAGAATVVAALLIGLASAGTIPWLAGLLLVLWGLFWGIVNPGTLVWILDAAPETPEAASAVNVTNLQIALAAGSGLGAILVSSTTLQTVFLTAGFIVLASAVLAAVAARFVTLARRE</sequence>
<dbReference type="Pfam" id="PF07690">
    <property type="entry name" value="MFS_1"/>
    <property type="match status" value="1"/>
</dbReference>
<feature type="transmembrane region" description="Helical" evidence="6">
    <location>
        <begin position="313"/>
        <end position="334"/>
    </location>
</feature>
<feature type="transmembrane region" description="Helical" evidence="6">
    <location>
        <begin position="209"/>
        <end position="230"/>
    </location>
</feature>
<dbReference type="Proteomes" id="UP000605361">
    <property type="component" value="Unassembled WGS sequence"/>
</dbReference>
<proteinExistence type="predicted"/>
<evidence type="ECO:0000256" key="4">
    <source>
        <dbReference type="ARBA" id="ARBA00022989"/>
    </source>
</evidence>
<dbReference type="PANTHER" id="PTHR43124:SF3">
    <property type="entry name" value="CHLORAMPHENICOL EFFLUX PUMP RV0191"/>
    <property type="match status" value="1"/>
</dbReference>
<dbReference type="CDD" id="cd17324">
    <property type="entry name" value="MFS_NepI_like"/>
    <property type="match status" value="1"/>
</dbReference>
<dbReference type="Gene3D" id="1.20.1250.20">
    <property type="entry name" value="MFS general substrate transporter like domains"/>
    <property type="match status" value="1"/>
</dbReference>
<dbReference type="SUPFAM" id="SSF103473">
    <property type="entry name" value="MFS general substrate transporter"/>
    <property type="match status" value="1"/>
</dbReference>
<keyword evidence="4 6" id="KW-1133">Transmembrane helix</keyword>
<evidence type="ECO:0000256" key="3">
    <source>
        <dbReference type="ARBA" id="ARBA00022692"/>
    </source>
</evidence>
<dbReference type="GO" id="GO:0022857">
    <property type="term" value="F:transmembrane transporter activity"/>
    <property type="evidence" value="ECO:0007669"/>
    <property type="project" value="InterPro"/>
</dbReference>
<keyword evidence="9" id="KW-1185">Reference proteome</keyword>
<keyword evidence="3 6" id="KW-0812">Transmembrane</keyword>
<comment type="caution">
    <text evidence="8">The sequence shown here is derived from an EMBL/GenBank/DDBJ whole genome shotgun (WGS) entry which is preliminary data.</text>
</comment>
<feature type="transmembrane region" description="Helical" evidence="6">
    <location>
        <begin position="179"/>
        <end position="197"/>
    </location>
</feature>
<evidence type="ECO:0000256" key="2">
    <source>
        <dbReference type="ARBA" id="ARBA00022475"/>
    </source>
</evidence>